<evidence type="ECO:0000256" key="3">
    <source>
        <dbReference type="SAM" id="SignalP"/>
    </source>
</evidence>
<feature type="compositionally biased region" description="Basic and acidic residues" evidence="1">
    <location>
        <begin position="462"/>
        <end position="484"/>
    </location>
</feature>
<keyword evidence="5" id="KW-1185">Reference proteome</keyword>
<evidence type="ECO:0000256" key="2">
    <source>
        <dbReference type="SAM" id="Phobius"/>
    </source>
</evidence>
<feature type="transmembrane region" description="Helical" evidence="2">
    <location>
        <begin position="262"/>
        <end position="290"/>
    </location>
</feature>
<keyword evidence="3" id="KW-0732">Signal</keyword>
<feature type="compositionally biased region" description="Basic and acidic residues" evidence="1">
    <location>
        <begin position="358"/>
        <end position="368"/>
    </location>
</feature>
<feature type="compositionally biased region" description="Polar residues" evidence="1">
    <location>
        <begin position="553"/>
        <end position="562"/>
    </location>
</feature>
<keyword evidence="2" id="KW-0472">Membrane</keyword>
<feature type="signal peptide" evidence="3">
    <location>
        <begin position="1"/>
        <end position="23"/>
    </location>
</feature>
<name>A0AA39HM89_9BILA</name>
<sequence length="562" mass="62443">MSWCFSCVVAILLLLDGVTSSKAGPVRLIPLDYWKGPAELPTEADSCSQDTPQKQGQEVRGVYFSLFKGHRGYGTLGDEETLKKQAAACLRPDKLDNFIFNDAKAEVQFTFPVPQDSRCVMWFVLAMHRSGVRYTIDLNTKTFNVSLPGFNKGKNCEARSLPPSGDSSRKFRFCIVRQCDSEHVHPIVSEPHVIYSSNAVNPKVNPLFDYFCDLGCRYESYKMKETAVGTQIEVNPKTSYTSFVQKSSAMTVVVQTAKVGGIGYWIAGPIFVFIVIILFFVVFFTLKAYFALEKISPIMKHLLDVQREAKNQQNLEMNKTTPAVNIAGPNKECAEQVDLAQEKAADLELKTQEVTNDEVERHARDTQRNTDLNAKPSDQDRKSSYQSPMTADKRNSDGKASDQSPTPAEKAGPDGKPSGQSPTPADKTNLPIAGKDMGTNKANMQEKMLTTVIEPGVGGNTRWKDWRHSAPLEDDPTLRPESTKRSKKISRHTPPKTSNTQSSKKDQNSSKNNKQPAKPDLKAPKEGETADPEFEKTSKKNKEKTTDADRKPSGQTTTKQVK</sequence>
<feature type="chain" id="PRO_5041235587" description="ZP domain-containing protein" evidence="3">
    <location>
        <begin position="24"/>
        <end position="562"/>
    </location>
</feature>
<proteinExistence type="predicted"/>
<dbReference type="Proteomes" id="UP001175271">
    <property type="component" value="Unassembled WGS sequence"/>
</dbReference>
<keyword evidence="2" id="KW-1133">Transmembrane helix</keyword>
<dbReference type="EMBL" id="JAUCMV010000003">
    <property type="protein sequence ID" value="KAK0408458.1"/>
    <property type="molecule type" value="Genomic_DNA"/>
</dbReference>
<evidence type="ECO:0000313" key="5">
    <source>
        <dbReference type="Proteomes" id="UP001175271"/>
    </source>
</evidence>
<evidence type="ECO:0008006" key="6">
    <source>
        <dbReference type="Google" id="ProtNLM"/>
    </source>
</evidence>
<accession>A0AA39HM89</accession>
<reference evidence="4" key="1">
    <citation type="submission" date="2023-06" db="EMBL/GenBank/DDBJ databases">
        <title>Genomic analysis of the entomopathogenic nematode Steinernema hermaphroditum.</title>
        <authorList>
            <person name="Schwarz E.M."/>
            <person name="Heppert J.K."/>
            <person name="Baniya A."/>
            <person name="Schwartz H.T."/>
            <person name="Tan C.-H."/>
            <person name="Antoshechkin I."/>
            <person name="Sternberg P.W."/>
            <person name="Goodrich-Blair H."/>
            <person name="Dillman A.R."/>
        </authorList>
    </citation>
    <scope>NUCLEOTIDE SEQUENCE</scope>
    <source>
        <strain evidence="4">PS9179</strain>
        <tissue evidence="4">Whole animal</tissue>
    </source>
</reference>
<evidence type="ECO:0000313" key="4">
    <source>
        <dbReference type="EMBL" id="KAK0408458.1"/>
    </source>
</evidence>
<gene>
    <name evidence="4" type="ORF">QR680_003971</name>
</gene>
<comment type="caution">
    <text evidence="4">The sequence shown here is derived from an EMBL/GenBank/DDBJ whole genome shotgun (WGS) entry which is preliminary data.</text>
</comment>
<feature type="compositionally biased region" description="Basic and acidic residues" evidence="1">
    <location>
        <begin position="391"/>
        <end position="400"/>
    </location>
</feature>
<organism evidence="4 5">
    <name type="scientific">Steinernema hermaphroditum</name>
    <dbReference type="NCBI Taxonomy" id="289476"/>
    <lineage>
        <taxon>Eukaryota</taxon>
        <taxon>Metazoa</taxon>
        <taxon>Ecdysozoa</taxon>
        <taxon>Nematoda</taxon>
        <taxon>Chromadorea</taxon>
        <taxon>Rhabditida</taxon>
        <taxon>Tylenchina</taxon>
        <taxon>Panagrolaimomorpha</taxon>
        <taxon>Strongyloidoidea</taxon>
        <taxon>Steinernematidae</taxon>
        <taxon>Steinernema</taxon>
    </lineage>
</organism>
<dbReference type="AlphaFoldDB" id="A0AA39HM89"/>
<evidence type="ECO:0000256" key="1">
    <source>
        <dbReference type="SAM" id="MobiDB-lite"/>
    </source>
</evidence>
<protein>
    <recommendedName>
        <fullName evidence="6">ZP domain-containing protein</fullName>
    </recommendedName>
</protein>
<keyword evidence="2" id="KW-0812">Transmembrane</keyword>
<feature type="region of interest" description="Disordered" evidence="1">
    <location>
        <begin position="348"/>
        <end position="562"/>
    </location>
</feature>
<feature type="compositionally biased region" description="Basic and acidic residues" evidence="1">
    <location>
        <begin position="517"/>
        <end position="552"/>
    </location>
</feature>
<feature type="compositionally biased region" description="Basic residues" evidence="1">
    <location>
        <begin position="485"/>
        <end position="494"/>
    </location>
</feature>